<proteinExistence type="predicted"/>
<sequence length="187" mass="20478">MNKLQHQPRAAISPTRSTKNVRSGIVSGYRQIYTNCISLIFFTFFFNTASSSPDAGIGETTRYEAVRIVCSLLGSGLAFESQQLLAEVVRQSRALQLNGRTFEGERLAEVLVAVDGDLVQALTAVQKVVTTNNWGKTGEIPAARLQILLSLRTDLKECRERNEGLGVGFGFGRGSMMLENILSTMSE</sequence>
<organism evidence="1 2">
    <name type="scientific">Ajellomyces dermatitidis (strain ER-3 / ATCC MYA-2586)</name>
    <name type="common">Blastomyces dermatitidis</name>
    <dbReference type="NCBI Taxonomy" id="559297"/>
    <lineage>
        <taxon>Eukaryota</taxon>
        <taxon>Fungi</taxon>
        <taxon>Dikarya</taxon>
        <taxon>Ascomycota</taxon>
        <taxon>Pezizomycotina</taxon>
        <taxon>Eurotiomycetes</taxon>
        <taxon>Eurotiomycetidae</taxon>
        <taxon>Onygenales</taxon>
        <taxon>Ajellomycetaceae</taxon>
        <taxon>Blastomyces</taxon>
    </lineage>
</organism>
<protein>
    <submittedName>
        <fullName evidence="1">Uncharacterized protein</fullName>
    </submittedName>
</protein>
<dbReference type="EMBL" id="EQ999975">
    <property type="protein sequence ID" value="OAT00353.1"/>
    <property type="molecule type" value="Genomic_DNA"/>
</dbReference>
<dbReference type="Proteomes" id="UP000002039">
    <property type="component" value="Unassembled WGS sequence"/>
</dbReference>
<dbReference type="GeneID" id="69024953"/>
<accession>A0ABX2VT22</accession>
<keyword evidence="2" id="KW-1185">Reference proteome</keyword>
<dbReference type="RefSeq" id="XP_045280081.1">
    <property type="nucleotide sequence ID" value="XM_045418080.1"/>
</dbReference>
<name>A0ABX2VT22_AJEDR</name>
<evidence type="ECO:0000313" key="2">
    <source>
        <dbReference type="Proteomes" id="UP000002039"/>
    </source>
</evidence>
<dbReference type="RefSeq" id="XP_045280080.1">
    <property type="nucleotide sequence ID" value="XM_045418079.1"/>
</dbReference>
<gene>
    <name evidence="1" type="ORF">BDCG_02540</name>
</gene>
<evidence type="ECO:0000313" key="1">
    <source>
        <dbReference type="EMBL" id="OAT00354.1"/>
    </source>
</evidence>
<reference evidence="2" key="2">
    <citation type="journal article" date="2015" name="PLoS Genet.">
        <title>The dynamic genome and transcriptome of the human fungal pathogen Blastomyces and close relative Emmonsia.</title>
        <authorList>
            <person name="Munoz J.F."/>
            <person name="Gauthier G.M."/>
            <person name="Desjardins C.A."/>
            <person name="Gallo J.E."/>
            <person name="Holder J."/>
            <person name="Sullivan T.D."/>
            <person name="Marty A.J."/>
            <person name="Carmen J.C."/>
            <person name="Chen Z."/>
            <person name="Ding L."/>
            <person name="Gujja S."/>
            <person name="Magrini V."/>
            <person name="Misas E."/>
            <person name="Mitreva M."/>
            <person name="Priest M."/>
            <person name="Saif S."/>
            <person name="Whiston E.A."/>
            <person name="Young S."/>
            <person name="Zeng Q."/>
            <person name="Goldman W.E."/>
            <person name="Mardis E.R."/>
            <person name="Taylor J.W."/>
            <person name="McEwen J.G."/>
            <person name="Clay O.K."/>
            <person name="Klein B.S."/>
            <person name="Cuomo C.A."/>
        </authorList>
    </citation>
    <scope>NUCLEOTIDE SEQUENCE [LARGE SCALE GENOMIC DNA]</scope>
    <source>
        <strain evidence="2">ER-3 / ATCC MYA-2586</strain>
    </source>
</reference>
<reference evidence="1" key="1">
    <citation type="submission" date="2009-02" db="EMBL/GenBank/DDBJ databases">
        <title>The Genome Sequence of Blastomyces dermatitidis strain ER-3.</title>
        <authorList>
            <consortium name="The Broad Institute Genome Sequencing Platform"/>
            <consortium name="Broad Institute Microbial Sequencing Center."/>
            <person name="Champion M."/>
            <person name="Cuomo C."/>
            <person name="Ma L.-J."/>
            <person name="Henn M.R."/>
            <person name="Klein B."/>
            <person name="Goldman B."/>
            <person name="Young S."/>
            <person name="Kodira C.D."/>
            <person name="Zeng Q."/>
            <person name="Koehrsen M."/>
            <person name="Alvarado L."/>
            <person name="Berlin A.M."/>
            <person name="Heiman D.I."/>
            <person name="Hepburn T.A."/>
            <person name="Saif S."/>
            <person name="Shea T.D."/>
            <person name="Shenoy N."/>
            <person name="Sykes S."/>
            <person name="Galagan J."/>
            <person name="Nusbaum C."/>
            <person name="Birren B."/>
        </authorList>
    </citation>
    <scope>NUCLEOTIDE SEQUENCE</scope>
    <source>
        <strain evidence="1">ER-3</strain>
    </source>
</reference>
<dbReference type="EMBL" id="EQ999975">
    <property type="protein sequence ID" value="OAT00354.1"/>
    <property type="molecule type" value="Genomic_DNA"/>
</dbReference>